<comment type="catalytic activity">
    <reaction evidence="3">
        <text>2-hydroxychromene-2-carboxylate = (3E)-4-(2-hydroxyphenyl)-2-oxobut-3-enoate</text>
        <dbReference type="Rhea" id="RHEA:27401"/>
        <dbReference type="ChEBI" id="CHEBI:59350"/>
        <dbReference type="ChEBI" id="CHEBI:59353"/>
        <dbReference type="EC" id="5.99.1.4"/>
    </reaction>
</comment>
<evidence type="ECO:0000259" key="5">
    <source>
        <dbReference type="Pfam" id="PF01323"/>
    </source>
</evidence>
<dbReference type="EC" id="5.99.1.4" evidence="3"/>
<dbReference type="GO" id="GO:0018845">
    <property type="term" value="F:2-hydroxychromene-2-carboxylate isomerase activity"/>
    <property type="evidence" value="ECO:0007669"/>
    <property type="project" value="UniProtKB-UniRule"/>
</dbReference>
<evidence type="ECO:0000313" key="6">
    <source>
        <dbReference type="EMBL" id="SJX22763.1"/>
    </source>
</evidence>
<dbReference type="AlphaFoldDB" id="A0A1R7QEP9"/>
<feature type="domain" description="DSBA-like thioredoxin" evidence="5">
    <location>
        <begin position="4"/>
        <end position="194"/>
    </location>
</feature>
<dbReference type="Pfam" id="PF01323">
    <property type="entry name" value="DSBA"/>
    <property type="match status" value="1"/>
</dbReference>
<dbReference type="PANTHER" id="PTHR42943:SF2">
    <property type="entry name" value="GLUTATHIONE S-TRANSFERASE KAPPA 1"/>
    <property type="match status" value="1"/>
</dbReference>
<sequence>MKSVEFYFDLGSPYSYLAYYRLLQMAERQEVQIVYKPILLGGVFKATGNRSPIEIPVKGVYSILDMQRWSEYYHIPMHMNPHFPMNTLTLMRILTGVQLLHLEKFEQVLKLLFDAMFGTPQNLNEPTVLAEVLKPSGFSVEDIMSMVQSEVVKQKLITETEQAIQRGIFGAPTFFVGDEMYWGQDRLHFVEQALNNAS</sequence>
<reference evidence="6 7" key="1">
    <citation type="submission" date="2017-02" db="EMBL/GenBank/DDBJ databases">
        <authorList>
            <person name="Peterson S.W."/>
        </authorList>
    </citation>
    <scope>NUCLEOTIDE SEQUENCE [LARGE SCALE GENOMIC DNA]</scope>
    <source>
        <strain evidence="6">C6</strain>
    </source>
</reference>
<dbReference type="PIRSF" id="PIRSF006386">
    <property type="entry name" value="HCCAis_GSTk"/>
    <property type="match status" value="1"/>
</dbReference>
<evidence type="ECO:0000256" key="1">
    <source>
        <dbReference type="ARBA" id="ARBA00022679"/>
    </source>
</evidence>
<dbReference type="SUPFAM" id="SSF52833">
    <property type="entry name" value="Thioredoxin-like"/>
    <property type="match status" value="1"/>
</dbReference>
<dbReference type="InterPro" id="IPR014440">
    <property type="entry name" value="HCCAis_GSTk"/>
</dbReference>
<protein>
    <recommendedName>
        <fullName evidence="3">2-hydroxychromene-2-carboxylate isomerase</fullName>
        <ecNumber evidence="3">5.99.1.4</ecNumber>
    </recommendedName>
</protein>
<keyword evidence="3 6" id="KW-0413">Isomerase</keyword>
<dbReference type="Proteomes" id="UP000196240">
    <property type="component" value="Unassembled WGS sequence"/>
</dbReference>
<evidence type="ECO:0000313" key="7">
    <source>
        <dbReference type="Proteomes" id="UP000196240"/>
    </source>
</evidence>
<dbReference type="InterPro" id="IPR051924">
    <property type="entry name" value="GST_Kappa/NadH"/>
</dbReference>
<comment type="similarity">
    <text evidence="3">Belongs to the GST superfamily. NadH family.</text>
</comment>
<dbReference type="EMBL" id="FUUY01000008">
    <property type="protein sequence ID" value="SJX22763.1"/>
    <property type="molecule type" value="Genomic_DNA"/>
</dbReference>
<dbReference type="CDD" id="cd03022">
    <property type="entry name" value="DsbA_HCCA_Iso"/>
    <property type="match status" value="1"/>
</dbReference>
<proteinExistence type="inferred from homology"/>
<evidence type="ECO:0000256" key="3">
    <source>
        <dbReference type="PIRNR" id="PIRNR006386"/>
    </source>
</evidence>
<dbReference type="GO" id="GO:0006749">
    <property type="term" value="P:glutathione metabolic process"/>
    <property type="evidence" value="ECO:0007669"/>
    <property type="project" value="TreeGrafter"/>
</dbReference>
<dbReference type="GO" id="GO:0004364">
    <property type="term" value="F:glutathione transferase activity"/>
    <property type="evidence" value="ECO:0007669"/>
    <property type="project" value="UniProtKB-EC"/>
</dbReference>
<dbReference type="GO" id="GO:0005737">
    <property type="term" value="C:cytoplasm"/>
    <property type="evidence" value="ECO:0007669"/>
    <property type="project" value="UniProtKB-ARBA"/>
</dbReference>
<dbReference type="InterPro" id="IPR001853">
    <property type="entry name" value="DSBA-like_thioredoxin_dom"/>
</dbReference>
<comment type="catalytic activity">
    <reaction evidence="2">
        <text>RX + glutathione = an S-substituted glutathione + a halide anion + H(+)</text>
        <dbReference type="Rhea" id="RHEA:16437"/>
        <dbReference type="ChEBI" id="CHEBI:15378"/>
        <dbReference type="ChEBI" id="CHEBI:16042"/>
        <dbReference type="ChEBI" id="CHEBI:17792"/>
        <dbReference type="ChEBI" id="CHEBI:57925"/>
        <dbReference type="ChEBI" id="CHEBI:90779"/>
        <dbReference type="EC" id="2.5.1.18"/>
    </reaction>
</comment>
<dbReference type="GO" id="GO:0004602">
    <property type="term" value="F:glutathione peroxidase activity"/>
    <property type="evidence" value="ECO:0007669"/>
    <property type="project" value="TreeGrafter"/>
</dbReference>
<dbReference type="Gene3D" id="3.40.30.10">
    <property type="entry name" value="Glutaredoxin"/>
    <property type="match status" value="1"/>
</dbReference>
<dbReference type="GO" id="GO:1901170">
    <property type="term" value="P:naphthalene catabolic process"/>
    <property type="evidence" value="ECO:0007669"/>
    <property type="project" value="InterPro"/>
</dbReference>
<keyword evidence="1" id="KW-0808">Transferase</keyword>
<dbReference type="InterPro" id="IPR044087">
    <property type="entry name" value="NahD-like"/>
</dbReference>
<gene>
    <name evidence="6" type="primary">nahD</name>
    <name evidence="6" type="ORF">ACNJC6_02416</name>
</gene>
<accession>A0A1R7QEP9</accession>
<dbReference type="FunFam" id="3.40.30.10:FF:000096">
    <property type="entry name" value="Glutathione S-transferase kappa"/>
    <property type="match status" value="1"/>
</dbReference>
<dbReference type="InterPro" id="IPR036249">
    <property type="entry name" value="Thioredoxin-like_sf"/>
</dbReference>
<dbReference type="PANTHER" id="PTHR42943">
    <property type="entry name" value="GLUTATHIONE S-TRANSFERASE KAPPA"/>
    <property type="match status" value="1"/>
</dbReference>
<feature type="active site" description="Nucleophile" evidence="4">
    <location>
        <position position="12"/>
    </location>
</feature>
<name>A0A1R7QEP9_ACIJO</name>
<organism evidence="6 7">
    <name type="scientific">Acinetobacter johnsonii</name>
    <dbReference type="NCBI Taxonomy" id="40214"/>
    <lineage>
        <taxon>Bacteria</taxon>
        <taxon>Pseudomonadati</taxon>
        <taxon>Pseudomonadota</taxon>
        <taxon>Gammaproteobacteria</taxon>
        <taxon>Moraxellales</taxon>
        <taxon>Moraxellaceae</taxon>
        <taxon>Acinetobacter</taxon>
    </lineage>
</organism>
<dbReference type="RefSeq" id="WP_087013677.1">
    <property type="nucleotide sequence ID" value="NZ_FUUY01000008.1"/>
</dbReference>
<evidence type="ECO:0000256" key="4">
    <source>
        <dbReference type="PIRSR" id="PIRSR006386-1"/>
    </source>
</evidence>
<evidence type="ECO:0000256" key="2">
    <source>
        <dbReference type="ARBA" id="ARBA00047960"/>
    </source>
</evidence>